<keyword evidence="4" id="KW-0812">Transmembrane</keyword>
<keyword evidence="2" id="KW-0813">Transport</keyword>
<dbReference type="PANTHER" id="PTHR32552">
    <property type="entry name" value="FERRICHROME IRON RECEPTOR-RELATED"/>
    <property type="match status" value="1"/>
</dbReference>
<evidence type="ECO:0000256" key="9">
    <source>
        <dbReference type="ARBA" id="ARBA00023237"/>
    </source>
</evidence>
<keyword evidence="8" id="KW-0472">Membrane</keyword>
<dbReference type="GO" id="GO:0009279">
    <property type="term" value="C:cell outer membrane"/>
    <property type="evidence" value="ECO:0007669"/>
    <property type="project" value="UniProtKB-SubCell"/>
</dbReference>
<keyword evidence="11" id="KW-0675">Receptor</keyword>
<evidence type="ECO:0000256" key="8">
    <source>
        <dbReference type="ARBA" id="ARBA00023136"/>
    </source>
</evidence>
<dbReference type="EMBL" id="MLJW01007629">
    <property type="protein sequence ID" value="OIQ65050.1"/>
    <property type="molecule type" value="Genomic_DNA"/>
</dbReference>
<dbReference type="Gene3D" id="2.40.170.20">
    <property type="entry name" value="TonB-dependent receptor, beta-barrel domain"/>
    <property type="match status" value="1"/>
</dbReference>
<protein>
    <submittedName>
        <fullName evidence="11">TonB dependent receptor</fullName>
    </submittedName>
</protein>
<organism evidence="11">
    <name type="scientific">mine drainage metagenome</name>
    <dbReference type="NCBI Taxonomy" id="410659"/>
    <lineage>
        <taxon>unclassified sequences</taxon>
        <taxon>metagenomes</taxon>
        <taxon>ecological metagenomes</taxon>
    </lineage>
</organism>
<evidence type="ECO:0000256" key="4">
    <source>
        <dbReference type="ARBA" id="ARBA00022692"/>
    </source>
</evidence>
<keyword evidence="9" id="KW-0998">Cell outer membrane</keyword>
<keyword evidence="3" id="KW-0410">Iron transport</keyword>
<dbReference type="AlphaFoldDB" id="A0A1J5P1W1"/>
<comment type="subcellular location">
    <subcellularLocation>
        <location evidence="1">Cell outer membrane</location>
        <topology evidence="1">Multi-pass membrane protein</topology>
    </subcellularLocation>
</comment>
<sequence>MLTVAYDVTPEVNVYGRWSTGYKAGGANSRSLTYRAFDPETVSMYEAGAKTQFWDNRARLNLAAYYGELKDAQVDFSVIILNNNRGTLETTNAATGKTKGLEVDFTVTPAEGLTLSANYAYTKMTLSKAFNPFTNAQATIYPLYTPTNAGSVSIDYERPAFGASFRAHLDANYADGQYTSTTDPTLSDTSFIVNGRLALSDIPLNDTGAKLQLSIWSRNLLDEAHMFLKNTNAALGTYAIYNDPRTFGVEANVKF</sequence>
<evidence type="ECO:0000259" key="10">
    <source>
        <dbReference type="Pfam" id="PF00593"/>
    </source>
</evidence>
<dbReference type="InterPro" id="IPR036942">
    <property type="entry name" value="Beta-barrel_TonB_sf"/>
</dbReference>
<evidence type="ECO:0000256" key="5">
    <source>
        <dbReference type="ARBA" id="ARBA00023004"/>
    </source>
</evidence>
<proteinExistence type="predicted"/>
<gene>
    <name evidence="11" type="ORF">GALL_533940</name>
</gene>
<evidence type="ECO:0000256" key="7">
    <source>
        <dbReference type="ARBA" id="ARBA00023077"/>
    </source>
</evidence>
<evidence type="ECO:0000256" key="3">
    <source>
        <dbReference type="ARBA" id="ARBA00022496"/>
    </source>
</evidence>
<dbReference type="PROSITE" id="PS52016">
    <property type="entry name" value="TONB_DEPENDENT_REC_3"/>
    <property type="match status" value="1"/>
</dbReference>
<dbReference type="GO" id="GO:0006826">
    <property type="term" value="P:iron ion transport"/>
    <property type="evidence" value="ECO:0007669"/>
    <property type="project" value="UniProtKB-KW"/>
</dbReference>
<evidence type="ECO:0000313" key="11">
    <source>
        <dbReference type="EMBL" id="OIQ65050.1"/>
    </source>
</evidence>
<evidence type="ECO:0000256" key="6">
    <source>
        <dbReference type="ARBA" id="ARBA00023065"/>
    </source>
</evidence>
<name>A0A1J5P1W1_9ZZZZ</name>
<keyword evidence="6" id="KW-0406">Ion transport</keyword>
<evidence type="ECO:0000256" key="2">
    <source>
        <dbReference type="ARBA" id="ARBA00022448"/>
    </source>
</evidence>
<feature type="domain" description="TonB-dependent receptor-like beta-barrel" evidence="10">
    <location>
        <begin position="3"/>
        <end position="186"/>
    </location>
</feature>
<keyword evidence="7" id="KW-0798">TonB box</keyword>
<reference evidence="11" key="1">
    <citation type="submission" date="2016-10" db="EMBL/GenBank/DDBJ databases">
        <title>Sequence of Gallionella enrichment culture.</title>
        <authorList>
            <person name="Poehlein A."/>
            <person name="Muehling M."/>
            <person name="Daniel R."/>
        </authorList>
    </citation>
    <scope>NUCLEOTIDE SEQUENCE</scope>
</reference>
<dbReference type="InterPro" id="IPR000531">
    <property type="entry name" value="Beta-barrel_TonB"/>
</dbReference>
<dbReference type="Pfam" id="PF00593">
    <property type="entry name" value="TonB_dep_Rec_b-barrel"/>
    <property type="match status" value="1"/>
</dbReference>
<dbReference type="PANTHER" id="PTHR32552:SF81">
    <property type="entry name" value="TONB-DEPENDENT OUTER MEMBRANE RECEPTOR"/>
    <property type="match status" value="1"/>
</dbReference>
<keyword evidence="5" id="KW-0408">Iron</keyword>
<dbReference type="SUPFAM" id="SSF56935">
    <property type="entry name" value="Porins"/>
    <property type="match status" value="1"/>
</dbReference>
<evidence type="ECO:0000256" key="1">
    <source>
        <dbReference type="ARBA" id="ARBA00004571"/>
    </source>
</evidence>
<accession>A0A1J5P1W1</accession>
<dbReference type="InterPro" id="IPR039426">
    <property type="entry name" value="TonB-dep_rcpt-like"/>
</dbReference>
<comment type="caution">
    <text evidence="11">The sequence shown here is derived from an EMBL/GenBank/DDBJ whole genome shotgun (WGS) entry which is preliminary data.</text>
</comment>